<dbReference type="EMBL" id="GGFL01014331">
    <property type="protein sequence ID" value="MBW78509.1"/>
    <property type="molecule type" value="Transcribed_RNA"/>
</dbReference>
<name>A0A2M4DLU4_ANODA</name>
<evidence type="ECO:0000256" key="1">
    <source>
        <dbReference type="SAM" id="SignalP"/>
    </source>
</evidence>
<reference evidence="2" key="1">
    <citation type="submission" date="2018-01" db="EMBL/GenBank/DDBJ databases">
        <title>An insight into the sialome of Amazonian anophelines.</title>
        <authorList>
            <person name="Ribeiro J.M."/>
            <person name="Scarpassa V."/>
            <person name="Calvo E."/>
        </authorList>
    </citation>
    <scope>NUCLEOTIDE SEQUENCE</scope>
</reference>
<organism evidence="2">
    <name type="scientific">Anopheles darlingi</name>
    <name type="common">Mosquito</name>
    <dbReference type="NCBI Taxonomy" id="43151"/>
    <lineage>
        <taxon>Eukaryota</taxon>
        <taxon>Metazoa</taxon>
        <taxon>Ecdysozoa</taxon>
        <taxon>Arthropoda</taxon>
        <taxon>Hexapoda</taxon>
        <taxon>Insecta</taxon>
        <taxon>Pterygota</taxon>
        <taxon>Neoptera</taxon>
        <taxon>Endopterygota</taxon>
        <taxon>Diptera</taxon>
        <taxon>Nematocera</taxon>
        <taxon>Culicoidea</taxon>
        <taxon>Culicidae</taxon>
        <taxon>Anophelinae</taxon>
        <taxon>Anopheles</taxon>
    </lineage>
</organism>
<dbReference type="AlphaFoldDB" id="A0A2M4DLU4"/>
<accession>A0A2M4DLU4</accession>
<proteinExistence type="predicted"/>
<protein>
    <submittedName>
        <fullName evidence="2">Putative secreted protein</fullName>
    </submittedName>
</protein>
<feature type="signal peptide" evidence="1">
    <location>
        <begin position="1"/>
        <end position="23"/>
    </location>
</feature>
<keyword evidence="1" id="KW-0732">Signal</keyword>
<sequence length="70" mass="7864">MFWFEQNIIYLLFLLCTSACSRGTPQTTLPAVVDRPASTIQSSPWVIVHHHHNSHPAAISLSPGGWYDCR</sequence>
<feature type="chain" id="PRO_5014882691" evidence="1">
    <location>
        <begin position="24"/>
        <end position="70"/>
    </location>
</feature>
<evidence type="ECO:0000313" key="2">
    <source>
        <dbReference type="EMBL" id="MBW78509.1"/>
    </source>
</evidence>